<organism evidence="2 3">
    <name type="scientific">Stephania japonica</name>
    <dbReference type="NCBI Taxonomy" id="461633"/>
    <lineage>
        <taxon>Eukaryota</taxon>
        <taxon>Viridiplantae</taxon>
        <taxon>Streptophyta</taxon>
        <taxon>Embryophyta</taxon>
        <taxon>Tracheophyta</taxon>
        <taxon>Spermatophyta</taxon>
        <taxon>Magnoliopsida</taxon>
        <taxon>Ranunculales</taxon>
        <taxon>Menispermaceae</taxon>
        <taxon>Menispermoideae</taxon>
        <taxon>Cissampelideae</taxon>
        <taxon>Stephania</taxon>
    </lineage>
</organism>
<dbReference type="AlphaFoldDB" id="A0AAP0IZS4"/>
<evidence type="ECO:0000313" key="3">
    <source>
        <dbReference type="Proteomes" id="UP001417504"/>
    </source>
</evidence>
<dbReference type="EMBL" id="JBBNAE010000005">
    <property type="protein sequence ID" value="KAK9124776.1"/>
    <property type="molecule type" value="Genomic_DNA"/>
</dbReference>
<protein>
    <submittedName>
        <fullName evidence="2">Uncharacterized protein</fullName>
    </submittedName>
</protein>
<gene>
    <name evidence="2" type="ORF">Sjap_014378</name>
</gene>
<keyword evidence="3" id="KW-1185">Reference proteome</keyword>
<evidence type="ECO:0000256" key="1">
    <source>
        <dbReference type="SAM" id="MobiDB-lite"/>
    </source>
</evidence>
<comment type="caution">
    <text evidence="2">The sequence shown here is derived from an EMBL/GenBank/DDBJ whole genome shotgun (WGS) entry which is preliminary data.</text>
</comment>
<evidence type="ECO:0000313" key="2">
    <source>
        <dbReference type="EMBL" id="KAK9124776.1"/>
    </source>
</evidence>
<name>A0AAP0IZS4_9MAGN</name>
<accession>A0AAP0IZS4</accession>
<dbReference type="Proteomes" id="UP001417504">
    <property type="component" value="Unassembled WGS sequence"/>
</dbReference>
<proteinExistence type="predicted"/>
<sequence length="56" mass="6703">MKLTSAIRESEEVDLHLSNLTRKFQPSKKKKKQRSEDLAITKKKKNQLDEHEERPR</sequence>
<feature type="compositionally biased region" description="Basic and acidic residues" evidence="1">
    <location>
        <begin position="34"/>
        <end position="56"/>
    </location>
</feature>
<reference evidence="2 3" key="1">
    <citation type="submission" date="2024-01" db="EMBL/GenBank/DDBJ databases">
        <title>Genome assemblies of Stephania.</title>
        <authorList>
            <person name="Yang L."/>
        </authorList>
    </citation>
    <scope>NUCLEOTIDE SEQUENCE [LARGE SCALE GENOMIC DNA]</scope>
    <source>
        <strain evidence="2">QJT</strain>
        <tissue evidence="2">Leaf</tissue>
    </source>
</reference>
<feature type="region of interest" description="Disordered" evidence="1">
    <location>
        <begin position="24"/>
        <end position="56"/>
    </location>
</feature>